<dbReference type="RefSeq" id="WP_124088874.1">
    <property type="nucleotide sequence ID" value="NZ_UXAW01000142.1"/>
</dbReference>
<sequence length="230" mass="25377">MMFAVAAAASLTPQRAEAYPIDCAILLCLAGGWPASAECSRARAEFVRRITPWPVEPPLQIWRCPMHTTAGLDDALGGTQGAMTRLVAAISRANPQQGLEQSVPEVAPAVLHAVDREALLGAILHQVQVEGDAADIDISGPEFDFVRSIRVWHVVASQHQGRDDCIHSDGTRLGQYTTQGQYHWQRSHVGTLPPAFGHNPTGWCSSYRYRAVFVDWRDHEGNYGYERVDY</sequence>
<organism evidence="1 2">
    <name type="scientific">Pseudogemmobacter humi</name>
    <dbReference type="NCBI Taxonomy" id="2483812"/>
    <lineage>
        <taxon>Bacteria</taxon>
        <taxon>Pseudomonadati</taxon>
        <taxon>Pseudomonadota</taxon>
        <taxon>Alphaproteobacteria</taxon>
        <taxon>Rhodobacterales</taxon>
        <taxon>Paracoccaceae</taxon>
        <taxon>Pseudogemmobacter</taxon>
    </lineage>
</organism>
<dbReference type="AlphaFoldDB" id="A0A3P5XT69"/>
<reference evidence="1 2" key="1">
    <citation type="submission" date="2018-11" db="EMBL/GenBank/DDBJ databases">
        <authorList>
            <person name="Criscuolo A."/>
        </authorList>
    </citation>
    <scope>NUCLEOTIDE SEQUENCE [LARGE SCALE GENOMIC DNA]</scope>
    <source>
        <strain evidence="1">ACIP111625</strain>
    </source>
</reference>
<evidence type="ECO:0000313" key="1">
    <source>
        <dbReference type="EMBL" id="VDC34022.1"/>
    </source>
</evidence>
<dbReference type="EMBL" id="UXAW01000142">
    <property type="protein sequence ID" value="VDC34022.1"/>
    <property type="molecule type" value="Genomic_DNA"/>
</dbReference>
<dbReference type="OrthoDB" id="6197542at2"/>
<name>A0A3P5XT69_9RHOB</name>
<evidence type="ECO:0000313" key="2">
    <source>
        <dbReference type="Proteomes" id="UP000277498"/>
    </source>
</evidence>
<proteinExistence type="predicted"/>
<accession>A0A3P5XT69</accession>
<keyword evidence="2" id="KW-1185">Reference proteome</keyword>
<protein>
    <submittedName>
        <fullName evidence="1">Uncharacterized protein</fullName>
    </submittedName>
</protein>
<gene>
    <name evidence="1" type="ORF">XINFAN_04220</name>
</gene>
<dbReference type="Proteomes" id="UP000277498">
    <property type="component" value="Unassembled WGS sequence"/>
</dbReference>